<keyword evidence="2" id="KW-0413">Isomerase</keyword>
<organism evidence="2 3">
    <name type="scientific">Coriobacterium glomerans (strain ATCC 49209 / DSM 20642 / JCM 10262 / PW2)</name>
    <dbReference type="NCBI Taxonomy" id="700015"/>
    <lineage>
        <taxon>Bacteria</taxon>
        <taxon>Bacillati</taxon>
        <taxon>Actinomycetota</taxon>
        <taxon>Coriobacteriia</taxon>
        <taxon>Coriobacteriales</taxon>
        <taxon>Coriobacteriaceae</taxon>
        <taxon>Coriobacterium</taxon>
    </lineage>
</organism>
<keyword evidence="3" id="KW-1185">Reference proteome</keyword>
<dbReference type="Proteomes" id="UP000006851">
    <property type="component" value="Chromosome"/>
</dbReference>
<reference evidence="3" key="1">
    <citation type="journal article" date="2013" name="Stand. Genomic Sci.">
        <title>Complete genome sequence of Coriobacterium glomerans type strain (PW2(T)) from the midgut of Pyrrhocoris apterus L. (red soldier bug).</title>
        <authorList>
            <person name="Stackebrandt E."/>
            <person name="Zeytun A."/>
            <person name="Lapidus A."/>
            <person name="Nolan M."/>
            <person name="Lucas S."/>
            <person name="Hammon N."/>
            <person name="Deshpande S."/>
            <person name="Cheng J.F."/>
            <person name="Tapia R."/>
            <person name="Goodwin L.A."/>
            <person name="Pitluck S."/>
            <person name="Liolios K."/>
            <person name="Pagani I."/>
            <person name="Ivanova N."/>
            <person name="Mavromatis K."/>
            <person name="Mikhailova N."/>
            <person name="Huntemann M."/>
            <person name="Pati A."/>
            <person name="Chen A."/>
            <person name="Palaniappan K."/>
            <person name="Chang Y.J."/>
            <person name="Land M."/>
            <person name="Hauser L."/>
            <person name="Rohde M."/>
            <person name="Pukall R."/>
            <person name="Goker M."/>
            <person name="Detter J.C."/>
            <person name="Woyke T."/>
            <person name="Bristow J."/>
            <person name="Eisen J.A."/>
            <person name="Markowitz V."/>
            <person name="Hugenholtz P."/>
            <person name="Kyrpides N.C."/>
            <person name="Klenk H.P."/>
        </authorList>
    </citation>
    <scope>NUCLEOTIDE SEQUENCE</scope>
    <source>
        <strain evidence="3">ATCC 49209 / DSM 20642 / JCM 10262 / PW2</strain>
    </source>
</reference>
<protein>
    <submittedName>
        <fullName evidence="2">Xylose isomerase domain-containing protein TIM barrel</fullName>
    </submittedName>
</protein>
<name>F2NB14_CORGP</name>
<dbReference type="STRING" id="700015.Corgl_1666"/>
<dbReference type="KEGG" id="cgo:Corgl_1666"/>
<dbReference type="GO" id="GO:0016853">
    <property type="term" value="F:isomerase activity"/>
    <property type="evidence" value="ECO:0007669"/>
    <property type="project" value="UniProtKB-KW"/>
</dbReference>
<dbReference type="eggNOG" id="COG1082">
    <property type="taxonomic scope" value="Bacteria"/>
</dbReference>
<proteinExistence type="predicted"/>
<dbReference type="PANTHER" id="PTHR12110">
    <property type="entry name" value="HYDROXYPYRUVATE ISOMERASE"/>
    <property type="match status" value="1"/>
</dbReference>
<dbReference type="AlphaFoldDB" id="F2NB14"/>
<dbReference type="InterPro" id="IPR013022">
    <property type="entry name" value="Xyl_isomerase-like_TIM-brl"/>
</dbReference>
<dbReference type="Gene3D" id="3.20.20.150">
    <property type="entry name" value="Divalent-metal-dependent TIM barrel enzymes"/>
    <property type="match status" value="1"/>
</dbReference>
<dbReference type="RefSeq" id="WP_013709507.1">
    <property type="nucleotide sequence ID" value="NC_015389.1"/>
</dbReference>
<gene>
    <name evidence="2" type="ordered locus">Corgl_1666</name>
</gene>
<evidence type="ECO:0000313" key="3">
    <source>
        <dbReference type="Proteomes" id="UP000006851"/>
    </source>
</evidence>
<evidence type="ECO:0000313" key="2">
    <source>
        <dbReference type="EMBL" id="AEB07765.1"/>
    </source>
</evidence>
<dbReference type="Pfam" id="PF01261">
    <property type="entry name" value="AP_endonuc_2"/>
    <property type="match status" value="1"/>
</dbReference>
<dbReference type="InterPro" id="IPR050312">
    <property type="entry name" value="IolE/XylAMocC-like"/>
</dbReference>
<dbReference type="EMBL" id="CP002628">
    <property type="protein sequence ID" value="AEB07765.1"/>
    <property type="molecule type" value="Genomic_DNA"/>
</dbReference>
<dbReference type="PANTHER" id="PTHR12110:SF21">
    <property type="entry name" value="XYLOSE ISOMERASE-LIKE TIM BARREL DOMAIN-CONTAINING PROTEIN"/>
    <property type="match status" value="1"/>
</dbReference>
<dbReference type="SUPFAM" id="SSF51658">
    <property type="entry name" value="Xylose isomerase-like"/>
    <property type="match status" value="1"/>
</dbReference>
<feature type="domain" description="Xylose isomerase-like TIM barrel" evidence="1">
    <location>
        <begin position="57"/>
        <end position="249"/>
    </location>
</feature>
<sequence>MREDFAVRGHDIAIRDDILGLATALQARELRSLAFAPALSLPEMTDSGEHINVGLANYIRRMLAERDVEIATLSCYVNMIHPDACERAQSVARLSHYLQLAPEFGTRIVVTETGSVDPNFAFTEDNFGDEPFAALLDAIAPLLQTAHENGVFLALEPGINHPVYSLDRVEDVLTYFGYDAALKLVLDPVSLITPGHDRADEILREGFSRFGRQIVAVHIKDYEWTPNASRLIKPVLPGTGHVDMHQLITIAQSCQPYGIKCFDELGNDMLDEVLRMPWISKYQ</sequence>
<dbReference type="InterPro" id="IPR036237">
    <property type="entry name" value="Xyl_isomerase-like_sf"/>
</dbReference>
<dbReference type="OrthoDB" id="6629724at2"/>
<dbReference type="HOGENOM" id="CLU_080433_1_0_11"/>
<evidence type="ECO:0000259" key="1">
    <source>
        <dbReference type="Pfam" id="PF01261"/>
    </source>
</evidence>
<accession>F2NB14</accession>